<keyword evidence="2" id="KW-1185">Reference proteome</keyword>
<name>A0A1M6DCG1_9RHOB</name>
<protein>
    <submittedName>
        <fullName evidence="1">Uncharacterized protein</fullName>
    </submittedName>
</protein>
<organism evidence="1 2">
    <name type="scientific">Shimia gijangensis</name>
    <dbReference type="NCBI Taxonomy" id="1470563"/>
    <lineage>
        <taxon>Bacteria</taxon>
        <taxon>Pseudomonadati</taxon>
        <taxon>Pseudomonadota</taxon>
        <taxon>Alphaproteobacteria</taxon>
        <taxon>Rhodobacterales</taxon>
        <taxon>Roseobacteraceae</taxon>
    </lineage>
</organism>
<gene>
    <name evidence="1" type="ORF">SAMN05444000_102286</name>
</gene>
<proteinExistence type="predicted"/>
<dbReference type="STRING" id="1470563.SAMN05444000_102286"/>
<evidence type="ECO:0000313" key="2">
    <source>
        <dbReference type="Proteomes" id="UP000183982"/>
    </source>
</evidence>
<dbReference type="AlphaFoldDB" id="A0A1M6DCG1"/>
<sequence>MFGQEPKVYIMNTPTSCDAQERHLKACGICGVEFTTSFEEVNICRDCSLPMIQFNKVDLRRLEELTNNKHQSAVALAFHLDEKHATRMIPAPSGVTVLEALEGEIDETPLIAWAGTADAEAEWYPVTPFGQVIGDYTIQMPSGRCYASNRGMLDRDAAVKHLLEGGAQ</sequence>
<dbReference type="EMBL" id="FQZQ01000002">
    <property type="protein sequence ID" value="SHI70932.1"/>
    <property type="molecule type" value="Genomic_DNA"/>
</dbReference>
<evidence type="ECO:0000313" key="1">
    <source>
        <dbReference type="EMBL" id="SHI70932.1"/>
    </source>
</evidence>
<reference evidence="2" key="1">
    <citation type="submission" date="2016-11" db="EMBL/GenBank/DDBJ databases">
        <authorList>
            <person name="Varghese N."/>
            <person name="Submissions S."/>
        </authorList>
    </citation>
    <scope>NUCLEOTIDE SEQUENCE [LARGE SCALE GENOMIC DNA]</scope>
    <source>
        <strain evidence="2">DSM 100564</strain>
    </source>
</reference>
<dbReference type="Proteomes" id="UP000183982">
    <property type="component" value="Unassembled WGS sequence"/>
</dbReference>
<accession>A0A1M6DCG1</accession>